<evidence type="ECO:0000256" key="4">
    <source>
        <dbReference type="ARBA" id="ARBA00023136"/>
    </source>
</evidence>
<dbReference type="PANTHER" id="PTHR42727:SF1">
    <property type="entry name" value="PHOSPHATE TRANSPORT SYSTEM PERMEASE"/>
    <property type="match status" value="1"/>
</dbReference>
<dbReference type="EMBL" id="FTMD01000003">
    <property type="protein sequence ID" value="SIQ25441.1"/>
    <property type="molecule type" value="Genomic_DNA"/>
</dbReference>
<dbReference type="PANTHER" id="PTHR42727">
    <property type="entry name" value="PHOSPHATE TRANSPORT SYSTEM PERMEASE PROTEIN"/>
    <property type="match status" value="1"/>
</dbReference>
<keyword evidence="2 5" id="KW-0812">Transmembrane</keyword>
<comment type="function">
    <text evidence="6">Part of the binding-protein-dependent transport system for phosphate; probably responsible for the translocation of the substrate across the membrane.</text>
</comment>
<keyword evidence="3 5" id="KW-1133">Transmembrane helix</keyword>
<keyword evidence="6" id="KW-0592">Phosphate transport</keyword>
<keyword evidence="6" id="KW-0997">Cell inner membrane</keyword>
<dbReference type="AlphaFoldDB" id="A0A1N6R982"/>
<dbReference type="SUPFAM" id="SSF161098">
    <property type="entry name" value="MetI-like"/>
    <property type="match status" value="1"/>
</dbReference>
<feature type="transmembrane region" description="Helical" evidence="5">
    <location>
        <begin position="90"/>
        <end position="115"/>
    </location>
</feature>
<dbReference type="GO" id="GO:0005886">
    <property type="term" value="C:plasma membrane"/>
    <property type="evidence" value="ECO:0007669"/>
    <property type="project" value="UniProtKB-SubCell"/>
</dbReference>
<evidence type="ECO:0000256" key="6">
    <source>
        <dbReference type="RuleBase" id="RU363054"/>
    </source>
</evidence>
<gene>
    <name evidence="8" type="ORF">SAMN05421829_103140</name>
</gene>
<organism evidence="8 9">
    <name type="scientific">Aromatoleum tolulyticum</name>
    <dbReference type="NCBI Taxonomy" id="34027"/>
    <lineage>
        <taxon>Bacteria</taxon>
        <taxon>Pseudomonadati</taxon>
        <taxon>Pseudomonadota</taxon>
        <taxon>Betaproteobacteria</taxon>
        <taxon>Rhodocyclales</taxon>
        <taxon>Rhodocyclaceae</taxon>
        <taxon>Aromatoleum</taxon>
    </lineage>
</organism>
<feature type="transmembrane region" description="Helical" evidence="5">
    <location>
        <begin position="136"/>
        <end position="160"/>
    </location>
</feature>
<evidence type="ECO:0000256" key="5">
    <source>
        <dbReference type="RuleBase" id="RU363032"/>
    </source>
</evidence>
<keyword evidence="9" id="KW-1185">Reference proteome</keyword>
<dbReference type="GO" id="GO:0006817">
    <property type="term" value="P:phosphate ion transport"/>
    <property type="evidence" value="ECO:0007669"/>
    <property type="project" value="UniProtKB-KW"/>
</dbReference>
<evidence type="ECO:0000256" key="2">
    <source>
        <dbReference type="ARBA" id="ARBA00022692"/>
    </source>
</evidence>
<evidence type="ECO:0000256" key="1">
    <source>
        <dbReference type="ARBA" id="ARBA00004651"/>
    </source>
</evidence>
<dbReference type="NCBIfam" id="TIGR02138">
    <property type="entry name" value="phosphate_pstC"/>
    <property type="match status" value="1"/>
</dbReference>
<reference evidence="9" key="1">
    <citation type="submission" date="2017-01" db="EMBL/GenBank/DDBJ databases">
        <authorList>
            <person name="Varghese N."/>
            <person name="Submissions S."/>
        </authorList>
    </citation>
    <scope>NUCLEOTIDE SEQUENCE [LARGE SCALE GENOMIC DNA]</scope>
    <source>
        <strain evidence="9">ATCC 51758</strain>
    </source>
</reference>
<keyword evidence="6" id="KW-1003">Cell membrane</keyword>
<evidence type="ECO:0000313" key="8">
    <source>
        <dbReference type="EMBL" id="SIQ25441.1"/>
    </source>
</evidence>
<dbReference type="InterPro" id="IPR011864">
    <property type="entry name" value="Phosphate_PstC"/>
</dbReference>
<dbReference type="Gene3D" id="1.10.3720.10">
    <property type="entry name" value="MetI-like"/>
    <property type="match status" value="1"/>
</dbReference>
<protein>
    <recommendedName>
        <fullName evidence="6">Phosphate transport system permease protein</fullName>
    </recommendedName>
</protein>
<comment type="similarity">
    <text evidence="6">Belongs to the binding-protein-dependent transport system permease family. CysTW subfamily.</text>
</comment>
<accession>A0A1N6R982</accession>
<dbReference type="Proteomes" id="UP000186819">
    <property type="component" value="Unassembled WGS sequence"/>
</dbReference>
<feature type="transmembrane region" description="Helical" evidence="5">
    <location>
        <begin position="172"/>
        <end position="195"/>
    </location>
</feature>
<name>A0A1N6R982_9RHOO</name>
<sequence length="319" mass="34217">MQETNSGGAASLVPYGPLSVSDRLAKKVLRNFKERVIELLLLGAAFVSVLTTVGIIWVLVSESVNFFDNVPIWSFLTDTMWTPLFAEPRYGILPLLAGTLTTSAVALVVAIPLGTTIAIYLSEFARPAVREVVKPFLELLGGIPTIVYGYFALMVVIPLLQLLMPELSGFNMLGAGIVMGIAIIPYVSSLAEDAMRAVPMSMREGSYAMGATRLQTAFRVVFPAALSGILSAYILGISRAVGETMIVAVAAGMQPNFTVNPLEPAQTISAYIVQVALGDLPHGSIGYQSIFAAGLSLMLMTLALNLVGHVVRRRYREAY</sequence>
<keyword evidence="4 5" id="KW-0472">Membrane</keyword>
<feature type="transmembrane region" description="Helical" evidence="5">
    <location>
        <begin position="36"/>
        <end position="60"/>
    </location>
</feature>
<dbReference type="OrthoDB" id="9785113at2"/>
<dbReference type="STRING" id="34027.SAMN05421829_103140"/>
<feature type="domain" description="ABC transmembrane type-1" evidence="7">
    <location>
        <begin position="96"/>
        <end position="308"/>
    </location>
</feature>
<dbReference type="CDD" id="cd06261">
    <property type="entry name" value="TM_PBP2"/>
    <property type="match status" value="1"/>
</dbReference>
<evidence type="ECO:0000259" key="7">
    <source>
        <dbReference type="PROSITE" id="PS50928"/>
    </source>
</evidence>
<dbReference type="InterPro" id="IPR035906">
    <property type="entry name" value="MetI-like_sf"/>
</dbReference>
<dbReference type="GO" id="GO:0005315">
    <property type="term" value="F:phosphate transmembrane transporter activity"/>
    <property type="evidence" value="ECO:0007669"/>
    <property type="project" value="InterPro"/>
</dbReference>
<evidence type="ECO:0000256" key="3">
    <source>
        <dbReference type="ARBA" id="ARBA00022989"/>
    </source>
</evidence>
<feature type="transmembrane region" description="Helical" evidence="5">
    <location>
        <begin position="216"/>
        <end position="235"/>
    </location>
</feature>
<keyword evidence="5" id="KW-0813">Transport</keyword>
<feature type="transmembrane region" description="Helical" evidence="5">
    <location>
        <begin position="285"/>
        <end position="307"/>
    </location>
</feature>
<dbReference type="InterPro" id="IPR000515">
    <property type="entry name" value="MetI-like"/>
</dbReference>
<dbReference type="PROSITE" id="PS50928">
    <property type="entry name" value="ABC_TM1"/>
    <property type="match status" value="1"/>
</dbReference>
<evidence type="ECO:0000313" key="9">
    <source>
        <dbReference type="Proteomes" id="UP000186819"/>
    </source>
</evidence>
<dbReference type="RefSeq" id="WP_076601144.1">
    <property type="nucleotide sequence ID" value="NZ_FTMD01000003.1"/>
</dbReference>
<dbReference type="Pfam" id="PF00528">
    <property type="entry name" value="BPD_transp_1"/>
    <property type="match status" value="1"/>
</dbReference>
<comment type="subcellular location">
    <subcellularLocation>
        <location evidence="6">Cell inner membrane</location>
        <topology evidence="6">Multi-pass membrane protein</topology>
    </subcellularLocation>
    <subcellularLocation>
        <location evidence="1 5">Cell membrane</location>
        <topology evidence="1 5">Multi-pass membrane protein</topology>
    </subcellularLocation>
</comment>
<proteinExistence type="inferred from homology"/>